<organism evidence="2 3">
    <name type="scientific">Cyclospora cayetanensis</name>
    <dbReference type="NCBI Taxonomy" id="88456"/>
    <lineage>
        <taxon>Eukaryota</taxon>
        <taxon>Sar</taxon>
        <taxon>Alveolata</taxon>
        <taxon>Apicomplexa</taxon>
        <taxon>Conoidasida</taxon>
        <taxon>Coccidia</taxon>
        <taxon>Eucoccidiorida</taxon>
        <taxon>Eimeriorina</taxon>
        <taxon>Eimeriidae</taxon>
        <taxon>Cyclospora</taxon>
    </lineage>
</organism>
<proteinExistence type="predicted"/>
<reference evidence="2 3" key="1">
    <citation type="journal article" date="2016" name="BMC Genomics">
        <title>Comparative genomics reveals Cyclospora cayetanensis possesses coccidia-like metabolism and invasion components but unique surface antigens.</title>
        <authorList>
            <person name="Liu S."/>
            <person name="Wang L."/>
            <person name="Zheng H."/>
            <person name="Xu Z."/>
            <person name="Roellig D.M."/>
            <person name="Li N."/>
            <person name="Frace M.A."/>
            <person name="Tang K."/>
            <person name="Arrowood M.J."/>
            <person name="Moss D.M."/>
            <person name="Zhang L."/>
            <person name="Feng Y."/>
            <person name="Xiao L."/>
        </authorList>
    </citation>
    <scope>NUCLEOTIDE SEQUENCE [LARGE SCALE GENOMIC DNA]</scope>
    <source>
        <strain evidence="2 3">CHN_HEN01</strain>
    </source>
</reference>
<keyword evidence="3" id="KW-1185">Reference proteome</keyword>
<name>A0A1D3D793_9EIME</name>
<gene>
    <name evidence="2" type="ORF">cyc_05909</name>
</gene>
<accession>A0A1D3D793</accession>
<sequence length="456" mass="47985">MYSMHSSRRYSNFAGCSSSPIRRRSSNPAPSVTSATLRIAAARINASTPQNRRLHAAPSAAAPGAAAAVGNGKGGVRSVNPQSVATAAAAPGVAAAVGNVKGGTFPQQELALRMQQQRPLSAQKEQRNEQHEFSHQGGRPPACMCFCCCQETAASDAATLCADMKERSACKEGSKQSQADDLPAQKETIRDGKGCRCSAAHHHLNLQEAAGGAAACSDLGAAALPPPLLGVCSTLAAAAASAGSGCRSADPNSAAANTQRCNDDTLSVKAKQLQTPLRLQSQARHERNALQDLPSRCCSSRPCSAPVACSGPQEEGERQQQQSYPFAFVPRHACATERRLLQHAKQQQPTAHQHVLRKQHRCAWELRQPSGVPPLGCLDTSPGHPALLTLLEHMHAGGQKQQQVVDLPPKGGEKSAAKEKAAGVPLMPAAPALQWPHEPRIATNRQLREAAGEEVP</sequence>
<evidence type="ECO:0000256" key="1">
    <source>
        <dbReference type="SAM" id="MobiDB-lite"/>
    </source>
</evidence>
<evidence type="ECO:0000313" key="2">
    <source>
        <dbReference type="EMBL" id="OEH79323.1"/>
    </source>
</evidence>
<feature type="compositionally biased region" description="Basic and acidic residues" evidence="1">
    <location>
        <begin position="124"/>
        <end position="134"/>
    </location>
</feature>
<feature type="region of interest" description="Disordered" evidence="1">
    <location>
        <begin position="399"/>
        <end position="422"/>
    </location>
</feature>
<evidence type="ECO:0000313" key="3">
    <source>
        <dbReference type="Proteomes" id="UP000095192"/>
    </source>
</evidence>
<dbReference type="EMBL" id="JROU02000427">
    <property type="protein sequence ID" value="OEH79323.1"/>
    <property type="molecule type" value="Genomic_DNA"/>
</dbReference>
<dbReference type="InParanoid" id="A0A1D3D793"/>
<feature type="compositionally biased region" description="Basic and acidic residues" evidence="1">
    <location>
        <begin position="411"/>
        <end position="421"/>
    </location>
</feature>
<feature type="region of interest" description="Disordered" evidence="1">
    <location>
        <begin position="115"/>
        <end position="138"/>
    </location>
</feature>
<dbReference type="Proteomes" id="UP000095192">
    <property type="component" value="Unassembled WGS sequence"/>
</dbReference>
<comment type="caution">
    <text evidence="2">The sequence shown here is derived from an EMBL/GenBank/DDBJ whole genome shotgun (WGS) entry which is preliminary data.</text>
</comment>
<dbReference type="AlphaFoldDB" id="A0A1D3D793"/>
<protein>
    <submittedName>
        <fullName evidence="2">Uncharacterized protein</fullName>
    </submittedName>
</protein>
<feature type="region of interest" description="Disordered" evidence="1">
    <location>
        <begin position="1"/>
        <end position="33"/>
    </location>
</feature>
<dbReference type="VEuPathDB" id="ToxoDB:LOC113147283"/>
<dbReference type="VEuPathDB" id="ToxoDB:cyc_05909"/>